<dbReference type="CDD" id="cd07341">
    <property type="entry name" value="M56_BlaR1_MecR1_like"/>
    <property type="match status" value="1"/>
</dbReference>
<evidence type="ECO:0008006" key="8">
    <source>
        <dbReference type="Google" id="ProtNLM"/>
    </source>
</evidence>
<keyword evidence="2" id="KW-0472">Membrane</keyword>
<feature type="domain" description="Type II/III secretion system secretin-like" evidence="3">
    <location>
        <begin position="406"/>
        <end position="561"/>
    </location>
</feature>
<dbReference type="PANTHER" id="PTHR34978:SF3">
    <property type="entry name" value="SLR0241 PROTEIN"/>
    <property type="match status" value="1"/>
</dbReference>
<evidence type="ECO:0000313" key="7">
    <source>
        <dbReference type="Proteomes" id="UP000321577"/>
    </source>
</evidence>
<dbReference type="Pfam" id="PF00263">
    <property type="entry name" value="Secretin"/>
    <property type="match status" value="1"/>
</dbReference>
<protein>
    <recommendedName>
        <fullName evidence="8">Peptidase M56 domain-containing protein</fullName>
    </recommendedName>
</protein>
<evidence type="ECO:0000256" key="1">
    <source>
        <dbReference type="RuleBase" id="RU004003"/>
    </source>
</evidence>
<evidence type="ECO:0000259" key="5">
    <source>
        <dbReference type="Pfam" id="PF10531"/>
    </source>
</evidence>
<dbReference type="InterPro" id="IPR008756">
    <property type="entry name" value="Peptidase_M56"/>
</dbReference>
<dbReference type="RefSeq" id="WP_146852033.1">
    <property type="nucleotide sequence ID" value="NZ_BKAG01000027.1"/>
</dbReference>
<name>A0A512MC00_9BACT</name>
<keyword evidence="7" id="KW-1185">Reference proteome</keyword>
<dbReference type="PANTHER" id="PTHR34978">
    <property type="entry name" value="POSSIBLE SENSOR-TRANSDUCER PROTEIN BLAR"/>
    <property type="match status" value="1"/>
</dbReference>
<feature type="transmembrane region" description="Helical" evidence="2">
    <location>
        <begin position="48"/>
        <end position="67"/>
    </location>
</feature>
<proteinExistence type="inferred from homology"/>
<dbReference type="Pfam" id="PF05569">
    <property type="entry name" value="Peptidase_M56"/>
    <property type="match status" value="1"/>
</dbReference>
<dbReference type="InterPro" id="IPR052173">
    <property type="entry name" value="Beta-lactam_resp_regulator"/>
</dbReference>
<feature type="domain" description="Soluble ligand binding" evidence="5">
    <location>
        <begin position="597"/>
        <end position="641"/>
    </location>
</feature>
<evidence type="ECO:0000259" key="4">
    <source>
        <dbReference type="Pfam" id="PF05569"/>
    </source>
</evidence>
<dbReference type="Proteomes" id="UP000321577">
    <property type="component" value="Unassembled WGS sequence"/>
</dbReference>
<dbReference type="Gene3D" id="3.10.560.10">
    <property type="entry name" value="Outer membrane lipoprotein wza domain like"/>
    <property type="match status" value="1"/>
</dbReference>
<reference evidence="6 7" key="1">
    <citation type="submission" date="2019-07" db="EMBL/GenBank/DDBJ databases">
        <title>Whole genome shotgun sequence of Brevifollis gellanilyticus NBRC 108608.</title>
        <authorList>
            <person name="Hosoyama A."/>
            <person name="Uohara A."/>
            <person name="Ohji S."/>
            <person name="Ichikawa N."/>
        </authorList>
    </citation>
    <scope>NUCLEOTIDE SEQUENCE [LARGE SCALE GENOMIC DNA]</scope>
    <source>
        <strain evidence="6 7">NBRC 108608</strain>
    </source>
</reference>
<keyword evidence="2" id="KW-0812">Transmembrane</keyword>
<evidence type="ECO:0000313" key="6">
    <source>
        <dbReference type="EMBL" id="GEP44256.1"/>
    </source>
</evidence>
<evidence type="ECO:0000259" key="3">
    <source>
        <dbReference type="Pfam" id="PF00263"/>
    </source>
</evidence>
<feature type="domain" description="Peptidase M56" evidence="4">
    <location>
        <begin position="72"/>
        <end position="289"/>
    </location>
</feature>
<dbReference type="InterPro" id="IPR019554">
    <property type="entry name" value="Soluble_ligand-bd"/>
</dbReference>
<keyword evidence="2" id="KW-1133">Transmembrane helix</keyword>
<feature type="transmembrane region" description="Helical" evidence="2">
    <location>
        <begin position="12"/>
        <end position="36"/>
    </location>
</feature>
<dbReference type="GO" id="GO:0009306">
    <property type="term" value="P:protein secretion"/>
    <property type="evidence" value="ECO:0007669"/>
    <property type="project" value="InterPro"/>
</dbReference>
<gene>
    <name evidence="6" type="ORF">BGE01nite_35470</name>
</gene>
<accession>A0A512MC00</accession>
<organism evidence="6 7">
    <name type="scientific">Brevifollis gellanilyticus</name>
    <dbReference type="NCBI Taxonomy" id="748831"/>
    <lineage>
        <taxon>Bacteria</taxon>
        <taxon>Pseudomonadati</taxon>
        <taxon>Verrucomicrobiota</taxon>
        <taxon>Verrucomicrobiia</taxon>
        <taxon>Verrucomicrobiales</taxon>
        <taxon>Verrucomicrobiaceae</taxon>
    </lineage>
</organism>
<feature type="transmembrane region" description="Helical" evidence="2">
    <location>
        <begin position="222"/>
        <end position="242"/>
    </location>
</feature>
<dbReference type="OrthoDB" id="9770467at2"/>
<dbReference type="EMBL" id="BKAG01000027">
    <property type="protein sequence ID" value="GEP44256.1"/>
    <property type="molecule type" value="Genomic_DNA"/>
</dbReference>
<dbReference type="Pfam" id="PF10531">
    <property type="entry name" value="SLBB"/>
    <property type="match status" value="1"/>
</dbReference>
<sequence>MSTISTASFTSGWLFDVTLQATLLLAFTGGVLTLFPRLSAARRHFVQASVLLLIPVLILASLVVPGWRVAWPVEMPAVIANAAPAKMVTESPAAPPADSALSLKVSVSDRMPSYVWTLFWLGGAGAGGVVLMVSARSLSRLLRSSRLVEDREIQGCFQEEAEALGLHLPASSLRMSAECQVPMTWGLRRKIILLPEQANGWSETRLRLVLRHELAHIARGDILVSLLTTLAALLLWFHPFVWGMFRASQRTREQACDDLALQRSGQGADDFAGELLSAVAALGAHSGRPWLPLALAMSVSASARAMRGRLANLVQSGRGRYGFSGIQKVAVLLPVLGIAFGLAGLTACRKEQVQLPLQVLISSRFISIPVDSPVLQEMGLTLNGSSSLQNLGILSSEKMEELVRRLSQQRGVNLMSAPSVTTRSGQRATVEITREFIYPTEFDPPKQLGKDQAVIPTTPTAFEMRPVGIKMEVEPVITEDHVINLALVPEVTSFEGFMDYGKPIEQPDAVNGVKITENKMQMPIFHTLKTASNVVLRSGQSVVFGGLGSPEGGALTDRMPKTKDLVFFIIQAEEVDANKIGDSTPKTAAVAPTEASVTVVGEVKRQGKYTLKPGMTVKDIVAEAQGFNEQANSEQLQLKRGATLILLNFTTSGSRPLENGDVLTVPKK</sequence>
<dbReference type="InterPro" id="IPR004846">
    <property type="entry name" value="T2SS/T3SS_dom"/>
</dbReference>
<dbReference type="AlphaFoldDB" id="A0A512MC00"/>
<comment type="caution">
    <text evidence="6">The sequence shown here is derived from an EMBL/GenBank/DDBJ whole genome shotgun (WGS) entry which is preliminary data.</text>
</comment>
<feature type="transmembrane region" description="Helical" evidence="2">
    <location>
        <begin position="114"/>
        <end position="135"/>
    </location>
</feature>
<comment type="similarity">
    <text evidence="1">Belongs to the bacterial secretin family.</text>
</comment>
<evidence type="ECO:0000256" key="2">
    <source>
        <dbReference type="SAM" id="Phobius"/>
    </source>
</evidence>